<dbReference type="SUPFAM" id="SSF57716">
    <property type="entry name" value="Glucocorticoid receptor-like (DNA-binding domain)"/>
    <property type="match status" value="1"/>
</dbReference>
<evidence type="ECO:0000256" key="9">
    <source>
        <dbReference type="ARBA" id="ARBA00023242"/>
    </source>
</evidence>
<dbReference type="Gene3D" id="3.30.50.10">
    <property type="entry name" value="Erythroid Transcription Factor GATA-1, subunit A"/>
    <property type="match status" value="1"/>
</dbReference>
<evidence type="ECO:0000256" key="8">
    <source>
        <dbReference type="ARBA" id="ARBA00023170"/>
    </source>
</evidence>
<keyword evidence="9" id="KW-0539">Nucleus</keyword>
<dbReference type="Gene3D" id="1.10.565.10">
    <property type="entry name" value="Retinoid X Receptor"/>
    <property type="match status" value="1"/>
</dbReference>
<keyword evidence="4" id="KW-0862">Zinc</keyword>
<dbReference type="PRINTS" id="PR00047">
    <property type="entry name" value="STROIDFINGER"/>
</dbReference>
<evidence type="ECO:0000256" key="7">
    <source>
        <dbReference type="ARBA" id="ARBA00023163"/>
    </source>
</evidence>
<dbReference type="InterPro" id="IPR035500">
    <property type="entry name" value="NHR-like_dom_sf"/>
</dbReference>
<protein>
    <submittedName>
        <fullName evidence="14">Uncharacterized protein</fullName>
    </submittedName>
</protein>
<dbReference type="WBParaSite" id="ACRNAN_scaffold6292.g23251.t1">
    <property type="protein sequence ID" value="ACRNAN_scaffold6292.g23251.t1"/>
    <property type="gene ID" value="ACRNAN_scaffold6292.g23251"/>
</dbReference>
<evidence type="ECO:0000256" key="5">
    <source>
        <dbReference type="ARBA" id="ARBA00023015"/>
    </source>
</evidence>
<feature type="domain" description="NR LBD" evidence="12">
    <location>
        <begin position="330"/>
        <end position="511"/>
    </location>
</feature>
<evidence type="ECO:0000256" key="3">
    <source>
        <dbReference type="ARBA" id="ARBA00022771"/>
    </source>
</evidence>
<dbReference type="SMART" id="SM00399">
    <property type="entry name" value="ZnF_C4"/>
    <property type="match status" value="1"/>
</dbReference>
<keyword evidence="2" id="KW-0479">Metal-binding</keyword>
<dbReference type="InterPro" id="IPR050234">
    <property type="entry name" value="Nuclear_hormone_rcpt_NR1"/>
</dbReference>
<dbReference type="PANTHER" id="PTHR24082">
    <property type="entry name" value="NUCLEAR HORMONE RECEPTOR"/>
    <property type="match status" value="1"/>
</dbReference>
<dbReference type="GO" id="GO:0004879">
    <property type="term" value="F:nuclear receptor activity"/>
    <property type="evidence" value="ECO:0007669"/>
    <property type="project" value="TreeGrafter"/>
</dbReference>
<name>A0A914E7U1_9BILA</name>
<dbReference type="InterPro" id="IPR000536">
    <property type="entry name" value="Nucl_hrmn_rcpt_lig-bd"/>
</dbReference>
<keyword evidence="8" id="KW-0675">Receptor</keyword>
<dbReference type="PANTHER" id="PTHR24082:SF283">
    <property type="entry name" value="NUCLEAR HORMONE RECEPTOR HR96"/>
    <property type="match status" value="1"/>
</dbReference>
<dbReference type="PROSITE" id="PS00031">
    <property type="entry name" value="NUCLEAR_REC_DBD_1"/>
    <property type="match status" value="1"/>
</dbReference>
<evidence type="ECO:0000259" key="11">
    <source>
        <dbReference type="PROSITE" id="PS51030"/>
    </source>
</evidence>
<keyword evidence="13" id="KW-1185">Reference proteome</keyword>
<dbReference type="GO" id="GO:0000122">
    <property type="term" value="P:negative regulation of transcription by RNA polymerase II"/>
    <property type="evidence" value="ECO:0007669"/>
    <property type="project" value="TreeGrafter"/>
</dbReference>
<evidence type="ECO:0000256" key="2">
    <source>
        <dbReference type="ARBA" id="ARBA00022723"/>
    </source>
</evidence>
<dbReference type="PRINTS" id="PR00398">
    <property type="entry name" value="STRDHORMONER"/>
</dbReference>
<evidence type="ECO:0000256" key="4">
    <source>
        <dbReference type="ARBA" id="ARBA00022833"/>
    </source>
</evidence>
<evidence type="ECO:0000256" key="1">
    <source>
        <dbReference type="ARBA" id="ARBA00005993"/>
    </source>
</evidence>
<dbReference type="GO" id="GO:0008270">
    <property type="term" value="F:zinc ion binding"/>
    <property type="evidence" value="ECO:0007669"/>
    <property type="project" value="UniProtKB-KW"/>
</dbReference>
<dbReference type="PROSITE" id="PS51843">
    <property type="entry name" value="NR_LBD"/>
    <property type="match status" value="1"/>
</dbReference>
<dbReference type="GO" id="GO:0030154">
    <property type="term" value="P:cell differentiation"/>
    <property type="evidence" value="ECO:0007669"/>
    <property type="project" value="TreeGrafter"/>
</dbReference>
<feature type="region of interest" description="Disordered" evidence="10">
    <location>
        <begin position="1"/>
        <end position="28"/>
    </location>
</feature>
<sequence>MNSPEEILPTSPIQDEAWSPENNVQQPRRSVANPAPFIDADKLCKVCGDRAVGYNFGVICCESCKAFFRRNATREQEIICPFSNSCEINRVSRRFCQSCRLRKCLQVGMKRDWLLGEGSRSIKRAKINKEATNLDDLEKVINETVEDEVKLPKQMVRELFKKVHEIKVKPTECECTCKCGFYPPDIKLTAKFPQCATEKCTAACYPERPNVSQKVTEHPRGIQASHFPMSSAMSEAYAYTFPTAMYGTPSNLMLLSSAETSAMSSNSMPIDYTMSPTSLGFGRNLAALTQPQASHIPLSPQSVFNTAEECNRSYNEWTQLNSIPASLNSNDKSLLQELIKANGILKAPLELSLKNLDSNELGFNDVVRISDLAMRRIISMAKQLSMFMKLSQKDQIAILKGSLSELLILRGVMVFDSTKDIWNHDIYNGNNPIRINVEVLKLSPEEKHYVEHKKFLTSFDERWRKNENVMLILNGIVLFCPDRPNIVDISTTRYFQQQYYDLLRRYNTKFL</sequence>
<dbReference type="Proteomes" id="UP000887540">
    <property type="component" value="Unplaced"/>
</dbReference>
<keyword evidence="5" id="KW-0805">Transcription regulation</keyword>
<dbReference type="InterPro" id="IPR001723">
    <property type="entry name" value="Nuclear_hrmn_rcpt"/>
</dbReference>
<keyword evidence="6" id="KW-0238">DNA-binding</keyword>
<feature type="domain" description="Nuclear receptor" evidence="11">
    <location>
        <begin position="41"/>
        <end position="116"/>
    </location>
</feature>
<reference evidence="14" key="1">
    <citation type="submission" date="2022-11" db="UniProtKB">
        <authorList>
            <consortium name="WormBaseParasite"/>
        </authorList>
    </citation>
    <scope>IDENTIFICATION</scope>
</reference>
<evidence type="ECO:0000256" key="10">
    <source>
        <dbReference type="SAM" id="MobiDB-lite"/>
    </source>
</evidence>
<evidence type="ECO:0000256" key="6">
    <source>
        <dbReference type="ARBA" id="ARBA00023125"/>
    </source>
</evidence>
<evidence type="ECO:0000313" key="13">
    <source>
        <dbReference type="Proteomes" id="UP000887540"/>
    </source>
</evidence>
<dbReference type="PROSITE" id="PS51030">
    <property type="entry name" value="NUCLEAR_REC_DBD_2"/>
    <property type="match status" value="1"/>
</dbReference>
<proteinExistence type="inferred from homology"/>
<dbReference type="InterPro" id="IPR013088">
    <property type="entry name" value="Znf_NHR/GATA"/>
</dbReference>
<dbReference type="SUPFAM" id="SSF48508">
    <property type="entry name" value="Nuclear receptor ligand-binding domain"/>
    <property type="match status" value="1"/>
</dbReference>
<dbReference type="Pfam" id="PF00105">
    <property type="entry name" value="zf-C4"/>
    <property type="match status" value="1"/>
</dbReference>
<accession>A0A914E7U1</accession>
<keyword evidence="3" id="KW-0863">Zinc-finger</keyword>
<dbReference type="AlphaFoldDB" id="A0A914E7U1"/>
<dbReference type="GO" id="GO:0000978">
    <property type="term" value="F:RNA polymerase II cis-regulatory region sequence-specific DNA binding"/>
    <property type="evidence" value="ECO:0007669"/>
    <property type="project" value="TreeGrafter"/>
</dbReference>
<evidence type="ECO:0000313" key="14">
    <source>
        <dbReference type="WBParaSite" id="ACRNAN_scaffold6292.g23251.t1"/>
    </source>
</evidence>
<dbReference type="GO" id="GO:0045944">
    <property type="term" value="P:positive regulation of transcription by RNA polymerase II"/>
    <property type="evidence" value="ECO:0007669"/>
    <property type="project" value="TreeGrafter"/>
</dbReference>
<dbReference type="Pfam" id="PF00104">
    <property type="entry name" value="Hormone_recep"/>
    <property type="match status" value="1"/>
</dbReference>
<evidence type="ECO:0000259" key="12">
    <source>
        <dbReference type="PROSITE" id="PS51843"/>
    </source>
</evidence>
<dbReference type="InterPro" id="IPR001628">
    <property type="entry name" value="Znf_hrmn_rcpt"/>
</dbReference>
<organism evidence="13 14">
    <name type="scientific">Acrobeloides nanus</name>
    <dbReference type="NCBI Taxonomy" id="290746"/>
    <lineage>
        <taxon>Eukaryota</taxon>
        <taxon>Metazoa</taxon>
        <taxon>Ecdysozoa</taxon>
        <taxon>Nematoda</taxon>
        <taxon>Chromadorea</taxon>
        <taxon>Rhabditida</taxon>
        <taxon>Tylenchina</taxon>
        <taxon>Cephalobomorpha</taxon>
        <taxon>Cephaloboidea</taxon>
        <taxon>Cephalobidae</taxon>
        <taxon>Acrobeloides</taxon>
    </lineage>
</organism>
<comment type="similarity">
    <text evidence="1">Belongs to the nuclear hormone receptor family.</text>
</comment>
<keyword evidence="7" id="KW-0804">Transcription</keyword>